<dbReference type="SMART" id="SM00062">
    <property type="entry name" value="PBPb"/>
    <property type="match status" value="1"/>
</dbReference>
<dbReference type="EMBL" id="RXNV01000009">
    <property type="protein sequence ID" value="RTR29688.1"/>
    <property type="molecule type" value="Genomic_DNA"/>
</dbReference>
<gene>
    <name evidence="2" type="ORF">EKG39_16590</name>
</gene>
<dbReference type="PANTHER" id="PTHR38834:SF3">
    <property type="entry name" value="SOLUTE-BINDING PROTEIN FAMILY 3_N-TERMINAL DOMAIN-CONTAINING PROTEIN"/>
    <property type="match status" value="1"/>
</dbReference>
<dbReference type="InterPro" id="IPR001638">
    <property type="entry name" value="Solute-binding_3/MltF_N"/>
</dbReference>
<dbReference type="Gene3D" id="3.40.190.10">
    <property type="entry name" value="Periplasmic binding protein-like II"/>
    <property type="match status" value="2"/>
</dbReference>
<reference evidence="2 3" key="1">
    <citation type="submission" date="2018-12" db="EMBL/GenBank/DDBJ databases">
        <authorList>
            <person name="Yu L."/>
        </authorList>
    </citation>
    <scope>NUCLEOTIDE SEQUENCE [LARGE SCALE GENOMIC DNA]</scope>
    <source>
        <strain evidence="2 3">HAW-EB5</strain>
    </source>
</reference>
<dbReference type="Pfam" id="PF00497">
    <property type="entry name" value="SBP_bac_3"/>
    <property type="match status" value="1"/>
</dbReference>
<dbReference type="PANTHER" id="PTHR38834">
    <property type="entry name" value="PERIPLASMIC SUBSTRATE BINDING PROTEIN FAMILY 3"/>
    <property type="match status" value="1"/>
</dbReference>
<dbReference type="SUPFAM" id="SSF53850">
    <property type="entry name" value="Periplasmic binding protein-like II"/>
    <property type="match status" value="1"/>
</dbReference>
<dbReference type="AlphaFoldDB" id="A0A3S0ICV0"/>
<accession>A0A3S0ICV0</accession>
<dbReference type="Proteomes" id="UP000282060">
    <property type="component" value="Unassembled WGS sequence"/>
</dbReference>
<comment type="caution">
    <text evidence="2">The sequence shown here is derived from an EMBL/GenBank/DDBJ whole genome shotgun (WGS) entry which is preliminary data.</text>
</comment>
<evidence type="ECO:0000313" key="3">
    <source>
        <dbReference type="Proteomes" id="UP000282060"/>
    </source>
</evidence>
<proteinExistence type="predicted"/>
<keyword evidence="3" id="KW-1185">Reference proteome</keyword>
<dbReference type="OrthoDB" id="8587856at2"/>
<evidence type="ECO:0000313" key="2">
    <source>
        <dbReference type="EMBL" id="RTR29688.1"/>
    </source>
</evidence>
<dbReference type="RefSeq" id="WP_126507103.1">
    <property type="nucleotide sequence ID" value="NZ_RXNV01000009.1"/>
</dbReference>
<protein>
    <submittedName>
        <fullName evidence="2">ABC transporter substrate-binding protein</fullName>
    </submittedName>
</protein>
<name>A0A3S0ICV0_9GAMM</name>
<organism evidence="2 3">
    <name type="scientific">Shewanella atlantica</name>
    <dbReference type="NCBI Taxonomy" id="271099"/>
    <lineage>
        <taxon>Bacteria</taxon>
        <taxon>Pseudomonadati</taxon>
        <taxon>Pseudomonadota</taxon>
        <taxon>Gammaproteobacteria</taxon>
        <taxon>Alteromonadales</taxon>
        <taxon>Shewanellaceae</taxon>
        <taxon>Shewanella</taxon>
    </lineage>
</organism>
<feature type="domain" description="Solute-binding protein family 3/N-terminal" evidence="1">
    <location>
        <begin position="34"/>
        <end position="255"/>
    </location>
</feature>
<evidence type="ECO:0000259" key="1">
    <source>
        <dbReference type="SMART" id="SM00062"/>
    </source>
</evidence>
<sequence>MRCLGHLIGVILCSSLMGYYLVGGSAVAEQDEAQLRLITEPWSPVSYEDDGIAKGFAVDLVNQLQALMGTDSPIEVLPWARGFSIASATPNVMLFATSVDEERRKQFDFVGPILTSKISLYTRAEDSIEIDSIEELKRAGLIGAYRGSLGEGVLRRAGVSQLLIASFPQQNAKQLMRGRVRFWCQADIAVNSLLAEIGIKPDRVKPVFVISEIDLYLAFSAGTDESVITRWSEALIAYESSGQYSQLYHRWFGELNVPAGVDILWRER</sequence>